<accession>A0A914QLR2</accession>
<proteinExistence type="predicted"/>
<evidence type="ECO:0000256" key="1">
    <source>
        <dbReference type="SAM" id="MobiDB-lite"/>
    </source>
</evidence>
<keyword evidence="2" id="KW-1185">Reference proteome</keyword>
<dbReference type="AlphaFoldDB" id="A0A914QLR2"/>
<protein>
    <submittedName>
        <fullName evidence="3">Uncharacterized protein</fullName>
    </submittedName>
</protein>
<reference evidence="3" key="1">
    <citation type="submission" date="2022-11" db="UniProtKB">
        <authorList>
            <consortium name="WormBaseParasite"/>
        </authorList>
    </citation>
    <scope>IDENTIFICATION</scope>
</reference>
<feature type="compositionally biased region" description="Basic residues" evidence="1">
    <location>
        <begin position="214"/>
        <end position="234"/>
    </location>
</feature>
<evidence type="ECO:0000313" key="3">
    <source>
        <dbReference type="WBParaSite" id="PDA_v2.g4620.t1"/>
    </source>
</evidence>
<feature type="region of interest" description="Disordered" evidence="1">
    <location>
        <begin position="205"/>
        <end position="234"/>
    </location>
</feature>
<organism evidence="2 3">
    <name type="scientific">Panagrolaimus davidi</name>
    <dbReference type="NCBI Taxonomy" id="227884"/>
    <lineage>
        <taxon>Eukaryota</taxon>
        <taxon>Metazoa</taxon>
        <taxon>Ecdysozoa</taxon>
        <taxon>Nematoda</taxon>
        <taxon>Chromadorea</taxon>
        <taxon>Rhabditida</taxon>
        <taxon>Tylenchina</taxon>
        <taxon>Panagrolaimomorpha</taxon>
        <taxon>Panagrolaimoidea</taxon>
        <taxon>Panagrolaimidae</taxon>
        <taxon>Panagrolaimus</taxon>
    </lineage>
</organism>
<sequence>MKSAKTDSLDETLKKDKTAMIESTVVCAEKHCLEDDESDVLRKMKADYPTNIQHDVMPSEVDLLCLPVSKMFKEMDSMAHDSEQKLSDVGCEFDDRHCIVSVSDEGRQFLKNKTTDATTVYFAFGAEYHEYITDRSELSIPLLYVFALQPRFSETSRRKACATLRRQLVKVLGYYKCADRAKMPFPINIVEAAYCKDPQYFYEPSGIKTDSGRHGPKIKKIGGGKRKKKSTKKH</sequence>
<evidence type="ECO:0000313" key="2">
    <source>
        <dbReference type="Proteomes" id="UP000887578"/>
    </source>
</evidence>
<dbReference type="Proteomes" id="UP000887578">
    <property type="component" value="Unplaced"/>
</dbReference>
<name>A0A914QLR2_9BILA</name>
<dbReference type="WBParaSite" id="PDA_v2.g4620.t1">
    <property type="protein sequence ID" value="PDA_v2.g4620.t1"/>
    <property type="gene ID" value="PDA_v2.g4620"/>
</dbReference>